<evidence type="ECO:0000256" key="1">
    <source>
        <dbReference type="SAM" id="Phobius"/>
    </source>
</evidence>
<gene>
    <name evidence="3" type="ORF">HCU73_17225</name>
</gene>
<dbReference type="RefSeq" id="WP_168624729.1">
    <property type="nucleotide sequence ID" value="NZ_JAAZQQ010000007.1"/>
</dbReference>
<name>A0A7X6H1K7_9RHOB</name>
<feature type="transmembrane region" description="Helical" evidence="1">
    <location>
        <begin position="6"/>
        <end position="24"/>
    </location>
</feature>
<dbReference type="EMBL" id="JAAZQQ010000007">
    <property type="protein sequence ID" value="NKX46338.1"/>
    <property type="molecule type" value="Genomic_DNA"/>
</dbReference>
<dbReference type="PROSITE" id="PS50042">
    <property type="entry name" value="CNMP_BINDING_3"/>
    <property type="match status" value="1"/>
</dbReference>
<accession>A0A7X6H1K7</accession>
<dbReference type="CDD" id="cd00038">
    <property type="entry name" value="CAP_ED"/>
    <property type="match status" value="1"/>
</dbReference>
<dbReference type="SUPFAM" id="SSF51206">
    <property type="entry name" value="cAMP-binding domain-like"/>
    <property type="match status" value="1"/>
</dbReference>
<keyword evidence="1" id="KW-0812">Transmembrane</keyword>
<feature type="transmembrane region" description="Helical" evidence="1">
    <location>
        <begin position="29"/>
        <end position="47"/>
    </location>
</feature>
<sequence>MDEALLLNGILIVGLVLKIGGFLVRDELLLRLLVAGGIACDAAFYGFRPEPILQSVLANLGLVSINLALIALILSERTTWRMGPDDRALFAHFPTLSPGQFRRLRPLMTRRTEEAGVQLAWEGRPVEHLMLVFSDRIEIRKGGAGFPIAGPAFVGEIAFLTGHPSSADVTLPEGGTVLRIDTAALQARMRRAPALHNAIVALFGRELARKVADSVPMDRAARARPVAPAAGARPAQPKG</sequence>
<keyword evidence="1" id="KW-1133">Transmembrane helix</keyword>
<feature type="domain" description="Cyclic nucleotide-binding" evidence="2">
    <location>
        <begin position="92"/>
        <end position="206"/>
    </location>
</feature>
<organism evidence="3 4">
    <name type="scientific">Roseicyclus persicicus</name>
    <dbReference type="NCBI Taxonomy" id="2650661"/>
    <lineage>
        <taxon>Bacteria</taxon>
        <taxon>Pseudomonadati</taxon>
        <taxon>Pseudomonadota</taxon>
        <taxon>Alphaproteobacteria</taxon>
        <taxon>Rhodobacterales</taxon>
        <taxon>Roseobacteraceae</taxon>
        <taxon>Roseicyclus</taxon>
    </lineage>
</organism>
<dbReference type="InterPro" id="IPR000595">
    <property type="entry name" value="cNMP-bd_dom"/>
</dbReference>
<dbReference type="Gene3D" id="2.60.120.10">
    <property type="entry name" value="Jelly Rolls"/>
    <property type="match status" value="1"/>
</dbReference>
<evidence type="ECO:0000313" key="3">
    <source>
        <dbReference type="EMBL" id="NKX46338.1"/>
    </source>
</evidence>
<reference evidence="3 4" key="1">
    <citation type="submission" date="2020-04" db="EMBL/GenBank/DDBJ databases">
        <authorList>
            <person name="Yoon J."/>
        </authorList>
    </citation>
    <scope>NUCLEOTIDE SEQUENCE [LARGE SCALE GENOMIC DNA]</scope>
    <source>
        <strain evidence="3 4">KMU-115</strain>
    </source>
</reference>
<evidence type="ECO:0000259" key="2">
    <source>
        <dbReference type="PROSITE" id="PS50042"/>
    </source>
</evidence>
<comment type="caution">
    <text evidence="3">The sequence shown here is derived from an EMBL/GenBank/DDBJ whole genome shotgun (WGS) entry which is preliminary data.</text>
</comment>
<dbReference type="InterPro" id="IPR014710">
    <property type="entry name" value="RmlC-like_jellyroll"/>
</dbReference>
<protein>
    <submittedName>
        <fullName evidence="3">Cyclic nucleotide-binding domain-containing protein</fullName>
    </submittedName>
</protein>
<keyword evidence="1" id="KW-0472">Membrane</keyword>
<feature type="transmembrane region" description="Helical" evidence="1">
    <location>
        <begin position="53"/>
        <end position="74"/>
    </location>
</feature>
<proteinExistence type="predicted"/>
<dbReference type="Proteomes" id="UP000526408">
    <property type="component" value="Unassembled WGS sequence"/>
</dbReference>
<dbReference type="InterPro" id="IPR018490">
    <property type="entry name" value="cNMP-bd_dom_sf"/>
</dbReference>
<keyword evidence="4" id="KW-1185">Reference proteome</keyword>
<dbReference type="AlphaFoldDB" id="A0A7X6H1K7"/>
<evidence type="ECO:0000313" key="4">
    <source>
        <dbReference type="Proteomes" id="UP000526408"/>
    </source>
</evidence>